<reference evidence="1 2" key="1">
    <citation type="submission" date="2017-02" db="EMBL/GenBank/DDBJ databases">
        <title>The new phylogeny of genus Mycobacterium.</title>
        <authorList>
            <person name="Tortoli E."/>
            <person name="Trovato A."/>
            <person name="Cirillo D.M."/>
        </authorList>
    </citation>
    <scope>NUCLEOTIDE SEQUENCE [LARGE SCALE GENOMIC DNA]</scope>
    <source>
        <strain evidence="1 2">DSM 45578</strain>
    </source>
</reference>
<gene>
    <name evidence="1" type="ORF">BST17_08465</name>
</gene>
<dbReference type="EMBL" id="MVHJ01000005">
    <property type="protein sequence ID" value="ORA05784.1"/>
    <property type="molecule type" value="Genomic_DNA"/>
</dbReference>
<dbReference type="RefSeq" id="WP_083057028.1">
    <property type="nucleotide sequence ID" value="NZ_JACKVM010000014.1"/>
</dbReference>
<comment type="caution">
    <text evidence="1">The sequence shown here is derived from an EMBL/GenBank/DDBJ whole genome shotgun (WGS) entry which is preliminary data.</text>
</comment>
<dbReference type="AlphaFoldDB" id="A0A1W9Z0H0"/>
<evidence type="ECO:0000313" key="2">
    <source>
        <dbReference type="Proteomes" id="UP000192366"/>
    </source>
</evidence>
<evidence type="ECO:0000313" key="1">
    <source>
        <dbReference type="EMBL" id="ORA05784.1"/>
    </source>
</evidence>
<accession>A0A1W9Z0H0</accession>
<organism evidence="1 2">
    <name type="scientific">Mycolicibacterium bacteremicum</name>
    <name type="common">Mycobacterium bacteremicum</name>
    <dbReference type="NCBI Taxonomy" id="564198"/>
    <lineage>
        <taxon>Bacteria</taxon>
        <taxon>Bacillati</taxon>
        <taxon>Actinomycetota</taxon>
        <taxon>Actinomycetes</taxon>
        <taxon>Mycobacteriales</taxon>
        <taxon>Mycobacteriaceae</taxon>
        <taxon>Mycolicibacterium</taxon>
    </lineage>
</organism>
<dbReference type="Proteomes" id="UP000192366">
    <property type="component" value="Unassembled WGS sequence"/>
</dbReference>
<dbReference type="Pfam" id="PF24596">
    <property type="entry name" value="DUF7620"/>
    <property type="match status" value="1"/>
</dbReference>
<name>A0A1W9Z0H0_MYCBA</name>
<protein>
    <submittedName>
        <fullName evidence="1">Uncharacterized protein</fullName>
    </submittedName>
</protein>
<proteinExistence type="predicted"/>
<keyword evidence="2" id="KW-1185">Reference proteome</keyword>
<sequence length="59" mass="6806">MKWPWGKRAEVLEQLAETEKRQKVAEALAEHSVKVTQALRREIEKNGFTELLQQAMGGR</sequence>
<dbReference type="InterPro" id="IPR056037">
    <property type="entry name" value="DUF7620"/>
</dbReference>
<dbReference type="STRING" id="564198.BST17_08465"/>